<dbReference type="AlphaFoldDB" id="A0A9Q3W188"/>
<evidence type="ECO:0000313" key="3">
    <source>
        <dbReference type="EMBL" id="MCE7507378.1"/>
    </source>
</evidence>
<keyword evidence="1 2" id="KW-0732">Signal</keyword>
<dbReference type="Proteomes" id="UP001107961">
    <property type="component" value="Unassembled WGS sequence"/>
</dbReference>
<feature type="signal peptide" evidence="2">
    <location>
        <begin position="1"/>
        <end position="24"/>
    </location>
</feature>
<gene>
    <name evidence="3" type="ORF">LZG35_01925</name>
</gene>
<dbReference type="KEGG" id="axe:P40_00195"/>
<keyword evidence="4" id="KW-1185">Reference proteome</keyword>
<accession>A0A9Q3W188</accession>
<protein>
    <submittedName>
        <fullName evidence="3">Twin-arginine translocation signal domain-containing protein</fullName>
    </submittedName>
</protein>
<name>A0A9Q3W188_9GAMM</name>
<comment type="caution">
    <text evidence="3">The sequence shown here is derived from an EMBL/GenBank/DDBJ whole genome shotgun (WGS) entry which is preliminary data.</text>
</comment>
<evidence type="ECO:0000256" key="2">
    <source>
        <dbReference type="SAM" id="SignalP"/>
    </source>
</evidence>
<dbReference type="InterPro" id="IPR019546">
    <property type="entry name" value="TAT_signal_bac_arc"/>
</dbReference>
<dbReference type="NCBIfam" id="TIGR01409">
    <property type="entry name" value="TAT_signal_seq"/>
    <property type="match status" value="1"/>
</dbReference>
<dbReference type="EMBL" id="JAJVKT010000002">
    <property type="protein sequence ID" value="MCE7507378.1"/>
    <property type="molecule type" value="Genomic_DNA"/>
</dbReference>
<dbReference type="GeneID" id="94684792"/>
<dbReference type="PROSITE" id="PS51257">
    <property type="entry name" value="PROKAR_LIPOPROTEIN"/>
    <property type="match status" value="1"/>
</dbReference>
<evidence type="ECO:0000313" key="4">
    <source>
        <dbReference type="Proteomes" id="UP001107961"/>
    </source>
</evidence>
<feature type="chain" id="PRO_5040377710" evidence="2">
    <location>
        <begin position="25"/>
        <end position="173"/>
    </location>
</feature>
<dbReference type="RefSeq" id="WP_022997431.1">
    <property type="nucleotide sequence ID" value="NZ_CP012331.1"/>
</dbReference>
<evidence type="ECO:0000256" key="1">
    <source>
        <dbReference type="ARBA" id="ARBA00022729"/>
    </source>
</evidence>
<sequence>MDRRDFLKLSAGASVMLTAGSSLALLTGCSRNDGPAHGYRHLRSQDVTLLRPLARVLLAPALAAADATADQALLAFDDLLDGGMPGTRGAVFELLDLLQLAPGRWYLTGTWKHFAEQTEEQLSATLDHWSRSESELPRAAFRGLTQPFHMAWYVKPDAARTTGYPGPPNKIIG</sequence>
<proteinExistence type="predicted"/>
<organism evidence="3 4">
    <name type="scientific">Alloalcanivorax xenomutans</name>
    <dbReference type="NCBI Taxonomy" id="1094342"/>
    <lineage>
        <taxon>Bacteria</taxon>
        <taxon>Pseudomonadati</taxon>
        <taxon>Pseudomonadota</taxon>
        <taxon>Gammaproteobacteria</taxon>
        <taxon>Oceanospirillales</taxon>
        <taxon>Alcanivoracaceae</taxon>
        <taxon>Alloalcanivorax</taxon>
    </lineage>
</organism>
<reference evidence="3" key="1">
    <citation type="submission" date="2022-01" db="EMBL/GenBank/DDBJ databases">
        <authorList>
            <person name="Karlyshev A.V."/>
            <person name="Jaspars M."/>
        </authorList>
    </citation>
    <scope>NUCLEOTIDE SEQUENCE</scope>
    <source>
        <strain evidence="3">AGSA3-2</strain>
    </source>
</reference>